<evidence type="ECO:0000313" key="4">
    <source>
        <dbReference type="Proteomes" id="UP001470230"/>
    </source>
</evidence>
<dbReference type="SMART" id="SM00164">
    <property type="entry name" value="TBC"/>
    <property type="match status" value="1"/>
</dbReference>
<dbReference type="Pfam" id="PF00566">
    <property type="entry name" value="RabGAP-TBC"/>
    <property type="match status" value="1"/>
</dbReference>
<accession>A0ABR2K387</accession>
<gene>
    <name evidence="3" type="ORF">M9Y10_041035</name>
</gene>
<protein>
    <recommendedName>
        <fullName evidence="2">Rab-GAP TBC domain-containing protein</fullName>
    </recommendedName>
</protein>
<comment type="caution">
    <text evidence="3">The sequence shown here is derived from an EMBL/GenBank/DDBJ whole genome shotgun (WGS) entry which is preliminary data.</text>
</comment>
<dbReference type="InterPro" id="IPR000195">
    <property type="entry name" value="Rab-GAP-TBC_dom"/>
</dbReference>
<dbReference type="InterPro" id="IPR035969">
    <property type="entry name" value="Rab-GAP_TBC_sf"/>
</dbReference>
<sequence length="516" mass="61015">MSSKQLQQFYSIFPNGTIYKAALDSIVHSDQIKNIKIYSAIWKFYLLIFPNFNSISITQSKWMCLIDSKREEFNKIRELYSFSPNSELELDLMGPLSKNEDSKWNQYHKDNELRSMIARDTDRLFQDINFFHNKQNIENINEIIFLHLKKFPSLEYHQGFHEICGIVYYFLCKEMKVRKEIQYSDEIKDLSGFNLIFSNDYISADSFWIYSEIINYIQKYYEDSKDTTFISNTCYNILQIYMKKIDWTLSQNLTDSNLEVMMYQWFRILFGRIFKFEQINQIWSFIFSYFPDDSILSSISISLILSMKKEIINSSDKTAVIVVFKNMHSENARKIIKNSIQLRQPKQDKIKNDDQNKDLWKKYQENQKKSIQIRKELFDPICKETDKILLEINTEQKEIVIEHLKQLREAFSVITLLTCQPSQHEKDIFSEEIAADLNADEDTVKNTESLNGNNNVQTNNKVVDNNNIINELPKATSGKMNAIKADTSLLTEENEEVFRNKKDIFSIPNNPKNLFD</sequence>
<evidence type="ECO:0000313" key="3">
    <source>
        <dbReference type="EMBL" id="KAK8885585.1"/>
    </source>
</evidence>
<dbReference type="PANTHER" id="PTHR22957">
    <property type="entry name" value="TBC1 DOMAIN FAMILY MEMBER GTPASE-ACTIVATING PROTEIN"/>
    <property type="match status" value="1"/>
</dbReference>
<evidence type="ECO:0000256" key="1">
    <source>
        <dbReference type="ARBA" id="ARBA00022468"/>
    </source>
</evidence>
<name>A0ABR2K387_9EUKA</name>
<dbReference type="SUPFAM" id="SSF47923">
    <property type="entry name" value="Ypt/Rab-GAP domain of gyp1p"/>
    <property type="match status" value="2"/>
</dbReference>
<dbReference type="PROSITE" id="PS50086">
    <property type="entry name" value="TBC_RABGAP"/>
    <property type="match status" value="1"/>
</dbReference>
<proteinExistence type="predicted"/>
<evidence type="ECO:0000259" key="2">
    <source>
        <dbReference type="PROSITE" id="PS50086"/>
    </source>
</evidence>
<dbReference type="Gene3D" id="1.10.8.270">
    <property type="entry name" value="putative rabgap domain of human tbc1 domain family member 14 like domains"/>
    <property type="match status" value="1"/>
</dbReference>
<keyword evidence="4" id="KW-1185">Reference proteome</keyword>
<keyword evidence="1" id="KW-0343">GTPase activation</keyword>
<dbReference type="EMBL" id="JAPFFF010000007">
    <property type="protein sequence ID" value="KAK8885585.1"/>
    <property type="molecule type" value="Genomic_DNA"/>
</dbReference>
<reference evidence="3 4" key="1">
    <citation type="submission" date="2024-04" db="EMBL/GenBank/DDBJ databases">
        <title>Tritrichomonas musculus Genome.</title>
        <authorList>
            <person name="Alves-Ferreira E."/>
            <person name="Grigg M."/>
            <person name="Lorenzi H."/>
            <person name="Galac M."/>
        </authorList>
    </citation>
    <scope>NUCLEOTIDE SEQUENCE [LARGE SCALE GENOMIC DNA]</scope>
    <source>
        <strain evidence="3 4">EAF2021</strain>
    </source>
</reference>
<feature type="domain" description="Rab-GAP TBC" evidence="2">
    <location>
        <begin position="94"/>
        <end position="290"/>
    </location>
</feature>
<dbReference type="Gene3D" id="1.10.472.80">
    <property type="entry name" value="Ypt/Rab-GAP domain of gyp1p, domain 3"/>
    <property type="match status" value="1"/>
</dbReference>
<organism evidence="3 4">
    <name type="scientific">Tritrichomonas musculus</name>
    <dbReference type="NCBI Taxonomy" id="1915356"/>
    <lineage>
        <taxon>Eukaryota</taxon>
        <taxon>Metamonada</taxon>
        <taxon>Parabasalia</taxon>
        <taxon>Tritrichomonadida</taxon>
        <taxon>Tritrichomonadidae</taxon>
        <taxon>Tritrichomonas</taxon>
    </lineage>
</organism>
<dbReference type="PANTHER" id="PTHR22957:SF337">
    <property type="entry name" value="TBC1 DOMAIN FAMILY MEMBER 5"/>
    <property type="match status" value="1"/>
</dbReference>
<dbReference type="Proteomes" id="UP001470230">
    <property type="component" value="Unassembled WGS sequence"/>
</dbReference>